<accession>A0A7J6H0P1</accession>
<proteinExistence type="inferred from homology"/>
<dbReference type="GO" id="GO:0008168">
    <property type="term" value="F:methyltransferase activity"/>
    <property type="evidence" value="ECO:0007669"/>
    <property type="project" value="UniProtKB-KW"/>
</dbReference>
<dbReference type="InterPro" id="IPR049560">
    <property type="entry name" value="MeTrfase_RsmB-F_NOP2_cat"/>
</dbReference>
<dbReference type="PROSITE" id="PS01153">
    <property type="entry name" value="NOL1_NOP2_SUN"/>
    <property type="match status" value="1"/>
</dbReference>
<dbReference type="InterPro" id="IPR001678">
    <property type="entry name" value="MeTrfase_RsmB-F_NOP2_dom"/>
</dbReference>
<sequence>MIFANEMKVPRLKSLTANLNRMGVTNTVVCNYDGKELPKVLGINAVDRVLLDAPCSGTGVISKDEFHQYQVVGRALPTESNDHPKIYKMKLWATNEVRAKSKFWYFLRKLMKVKKTNGQVLAINEDVKFDEGPGLLL</sequence>
<evidence type="ECO:0000256" key="5">
    <source>
        <dbReference type="PROSITE-ProRule" id="PRU01023"/>
    </source>
</evidence>
<evidence type="ECO:0000256" key="1">
    <source>
        <dbReference type="ARBA" id="ARBA00022603"/>
    </source>
</evidence>
<evidence type="ECO:0000313" key="8">
    <source>
        <dbReference type="Proteomes" id="UP000583929"/>
    </source>
</evidence>
<dbReference type="GO" id="GO:0003723">
    <property type="term" value="F:RNA binding"/>
    <property type="evidence" value="ECO:0007669"/>
    <property type="project" value="UniProtKB-UniRule"/>
</dbReference>
<comment type="similarity">
    <text evidence="5">Belongs to the class I-like SAM-binding methyltransferase superfamily. RsmB/NOP family.</text>
</comment>
<dbReference type="InterPro" id="IPR021138">
    <property type="entry name" value="Ribosomal_eL20_eukaryotes"/>
</dbReference>
<comment type="caution">
    <text evidence="7">The sequence shown here is derived from an EMBL/GenBank/DDBJ whole genome shotgun (WGS) entry which is preliminary data.</text>
</comment>
<gene>
    <name evidence="7" type="ORF">G4B88_019063</name>
</gene>
<keyword evidence="3 5" id="KW-0949">S-adenosyl-L-methionine</keyword>
<evidence type="ECO:0000313" key="7">
    <source>
        <dbReference type="EMBL" id="KAF4388786.1"/>
    </source>
</evidence>
<name>A0A7J6H0P1_CANSA</name>
<dbReference type="GO" id="GO:0005840">
    <property type="term" value="C:ribosome"/>
    <property type="evidence" value="ECO:0007669"/>
    <property type="project" value="InterPro"/>
</dbReference>
<feature type="binding site" evidence="5">
    <location>
        <position position="33"/>
    </location>
    <ligand>
        <name>S-adenosyl-L-methionine</name>
        <dbReference type="ChEBI" id="CHEBI:59789"/>
    </ligand>
</feature>
<feature type="binding site" evidence="5">
    <location>
        <position position="6"/>
    </location>
    <ligand>
        <name>S-adenosyl-L-methionine</name>
        <dbReference type="ChEBI" id="CHEBI:59789"/>
    </ligand>
</feature>
<feature type="domain" description="SAM-dependent MTase RsmB/NOP-type" evidence="6">
    <location>
        <begin position="1"/>
        <end position="137"/>
    </location>
</feature>
<dbReference type="Pfam" id="PF01189">
    <property type="entry name" value="Methyltr_RsmB-F"/>
    <property type="match status" value="1"/>
</dbReference>
<feature type="binding site" evidence="5">
    <location>
        <position position="52"/>
    </location>
    <ligand>
        <name>S-adenosyl-L-methionine</name>
        <dbReference type="ChEBI" id="CHEBI:59789"/>
    </ligand>
</feature>
<dbReference type="PROSITE" id="PS51686">
    <property type="entry name" value="SAM_MT_RSMB_NOP"/>
    <property type="match status" value="1"/>
</dbReference>
<reference evidence="7 8" key="1">
    <citation type="journal article" date="2020" name="bioRxiv">
        <title>Sequence and annotation of 42 cannabis genomes reveals extensive copy number variation in cannabinoid synthesis and pathogen resistance genes.</title>
        <authorList>
            <person name="Mckernan K.J."/>
            <person name="Helbert Y."/>
            <person name="Kane L.T."/>
            <person name="Ebling H."/>
            <person name="Zhang L."/>
            <person name="Liu B."/>
            <person name="Eaton Z."/>
            <person name="Mclaughlin S."/>
            <person name="Kingan S."/>
            <person name="Baybayan P."/>
            <person name="Concepcion G."/>
            <person name="Jordan M."/>
            <person name="Riva A."/>
            <person name="Barbazuk W."/>
            <person name="Harkins T."/>
        </authorList>
    </citation>
    <scope>NUCLEOTIDE SEQUENCE [LARGE SCALE GENOMIC DNA]</scope>
    <source>
        <strain evidence="8">cv. Jamaican Lion 4</strain>
        <tissue evidence="7">Leaf</tissue>
    </source>
</reference>
<dbReference type="Gene3D" id="3.10.20.10">
    <property type="match status" value="1"/>
</dbReference>
<dbReference type="EMBL" id="JAATIQ010000072">
    <property type="protein sequence ID" value="KAF4388786.1"/>
    <property type="molecule type" value="Genomic_DNA"/>
</dbReference>
<dbReference type="GO" id="GO:0032259">
    <property type="term" value="P:methylation"/>
    <property type="evidence" value="ECO:0007669"/>
    <property type="project" value="UniProtKB-KW"/>
</dbReference>
<dbReference type="PANTHER" id="PTHR10052">
    <property type="entry name" value="60S RIBOSOMAL PROTEIN L18A"/>
    <property type="match status" value="1"/>
</dbReference>
<evidence type="ECO:0000259" key="6">
    <source>
        <dbReference type="PROSITE" id="PS51686"/>
    </source>
</evidence>
<dbReference type="InterPro" id="IPR029063">
    <property type="entry name" value="SAM-dependent_MTases_sf"/>
</dbReference>
<dbReference type="InterPro" id="IPR018314">
    <property type="entry name" value="RsmB/NOL1/NOP2-like_CS"/>
</dbReference>
<keyword evidence="4 5" id="KW-0694">RNA-binding</keyword>
<comment type="caution">
    <text evidence="5">Lacks conserved residue(s) required for the propagation of feature annotation.</text>
</comment>
<dbReference type="FunFam" id="3.10.20.10:FF:000002">
    <property type="entry name" value="60S ribosomal protein L18a"/>
    <property type="match status" value="1"/>
</dbReference>
<dbReference type="GO" id="GO:0006412">
    <property type="term" value="P:translation"/>
    <property type="evidence" value="ECO:0007669"/>
    <property type="project" value="InterPro"/>
</dbReference>
<protein>
    <recommendedName>
        <fullName evidence="6">SAM-dependent MTase RsmB/NOP-type domain-containing protein</fullName>
    </recommendedName>
</protein>
<keyword evidence="2 5" id="KW-0808">Transferase</keyword>
<dbReference type="AlphaFoldDB" id="A0A7J6H0P1"/>
<dbReference type="Proteomes" id="UP000583929">
    <property type="component" value="Unassembled WGS sequence"/>
</dbReference>
<organism evidence="7 8">
    <name type="scientific">Cannabis sativa</name>
    <name type="common">Hemp</name>
    <name type="synonym">Marijuana</name>
    <dbReference type="NCBI Taxonomy" id="3483"/>
    <lineage>
        <taxon>Eukaryota</taxon>
        <taxon>Viridiplantae</taxon>
        <taxon>Streptophyta</taxon>
        <taxon>Embryophyta</taxon>
        <taxon>Tracheophyta</taxon>
        <taxon>Spermatophyta</taxon>
        <taxon>Magnoliopsida</taxon>
        <taxon>eudicotyledons</taxon>
        <taxon>Gunneridae</taxon>
        <taxon>Pentapetalae</taxon>
        <taxon>rosids</taxon>
        <taxon>fabids</taxon>
        <taxon>Rosales</taxon>
        <taxon>Cannabaceae</taxon>
        <taxon>Cannabis</taxon>
    </lineage>
</organism>
<dbReference type="HAMAP" id="MF_00273">
    <property type="entry name" value="Ribosomal_eL20"/>
    <property type="match status" value="1"/>
</dbReference>
<dbReference type="SUPFAM" id="SSF53335">
    <property type="entry name" value="S-adenosyl-L-methionine-dependent methyltransferases"/>
    <property type="match status" value="1"/>
</dbReference>
<keyword evidence="1 5" id="KW-0489">Methyltransferase</keyword>
<dbReference type="Gene3D" id="3.40.50.150">
    <property type="entry name" value="Vaccinia Virus protein VP39"/>
    <property type="match status" value="1"/>
</dbReference>
<evidence type="ECO:0000256" key="2">
    <source>
        <dbReference type="ARBA" id="ARBA00022679"/>
    </source>
</evidence>
<dbReference type="InterPro" id="IPR028877">
    <property type="entry name" value="Ribosomal_eL20"/>
</dbReference>
<evidence type="ECO:0000256" key="3">
    <source>
        <dbReference type="ARBA" id="ARBA00022691"/>
    </source>
</evidence>
<dbReference type="GO" id="GO:0003735">
    <property type="term" value="F:structural constituent of ribosome"/>
    <property type="evidence" value="ECO:0007669"/>
    <property type="project" value="InterPro"/>
</dbReference>
<evidence type="ECO:0000256" key="4">
    <source>
        <dbReference type="ARBA" id="ARBA00022884"/>
    </source>
</evidence>
<keyword evidence="8" id="KW-1185">Reference proteome</keyword>